<organism evidence="7 8">
    <name type="scientific">Erythrobacter dokdonensis DSW-74</name>
    <dbReference type="NCBI Taxonomy" id="1300349"/>
    <lineage>
        <taxon>Bacteria</taxon>
        <taxon>Pseudomonadati</taxon>
        <taxon>Pseudomonadota</taxon>
        <taxon>Alphaproteobacteria</taxon>
        <taxon>Sphingomonadales</taxon>
        <taxon>Erythrobacteraceae</taxon>
        <taxon>Erythrobacter/Porphyrobacter group</taxon>
        <taxon>Erythrobacter</taxon>
    </lineage>
</organism>
<dbReference type="InterPro" id="IPR002797">
    <property type="entry name" value="Polysacc_synth"/>
</dbReference>
<evidence type="ECO:0000313" key="7">
    <source>
        <dbReference type="EMBL" id="OBV11988.1"/>
    </source>
</evidence>
<feature type="transmembrane region" description="Helical" evidence="6">
    <location>
        <begin position="314"/>
        <end position="331"/>
    </location>
</feature>
<dbReference type="STRING" id="1300349.I603_0119"/>
<evidence type="ECO:0000313" key="8">
    <source>
        <dbReference type="Proteomes" id="UP000092484"/>
    </source>
</evidence>
<dbReference type="PANTHER" id="PTHR30250">
    <property type="entry name" value="PST FAMILY PREDICTED COLANIC ACID TRANSPORTER"/>
    <property type="match status" value="1"/>
</dbReference>
<dbReference type="GO" id="GO:0005886">
    <property type="term" value="C:plasma membrane"/>
    <property type="evidence" value="ECO:0007669"/>
    <property type="project" value="UniProtKB-SubCell"/>
</dbReference>
<name>A0A1A7BHF9_9SPHN</name>
<evidence type="ECO:0000256" key="2">
    <source>
        <dbReference type="ARBA" id="ARBA00022475"/>
    </source>
</evidence>
<keyword evidence="8" id="KW-1185">Reference proteome</keyword>
<dbReference type="Proteomes" id="UP000092484">
    <property type="component" value="Unassembled WGS sequence"/>
</dbReference>
<comment type="subcellular location">
    <subcellularLocation>
        <location evidence="1">Cell membrane</location>
        <topology evidence="1">Multi-pass membrane protein</topology>
    </subcellularLocation>
</comment>
<keyword evidence="5 6" id="KW-0472">Membrane</keyword>
<feature type="transmembrane region" description="Helical" evidence="6">
    <location>
        <begin position="469"/>
        <end position="488"/>
    </location>
</feature>
<evidence type="ECO:0000256" key="4">
    <source>
        <dbReference type="ARBA" id="ARBA00022989"/>
    </source>
</evidence>
<dbReference type="EMBL" id="LZYB01000001">
    <property type="protein sequence ID" value="OBV11988.1"/>
    <property type="molecule type" value="Genomic_DNA"/>
</dbReference>
<gene>
    <name evidence="7" type="ORF">I603_0119</name>
</gene>
<feature type="transmembrane region" description="Helical" evidence="6">
    <location>
        <begin position="136"/>
        <end position="157"/>
    </location>
</feature>
<proteinExistence type="predicted"/>
<evidence type="ECO:0000256" key="6">
    <source>
        <dbReference type="SAM" id="Phobius"/>
    </source>
</evidence>
<feature type="transmembrane region" description="Helical" evidence="6">
    <location>
        <begin position="192"/>
        <end position="214"/>
    </location>
</feature>
<feature type="transmembrane region" description="Helical" evidence="6">
    <location>
        <begin position="380"/>
        <end position="400"/>
    </location>
</feature>
<keyword evidence="2" id="KW-1003">Cell membrane</keyword>
<evidence type="ECO:0000256" key="1">
    <source>
        <dbReference type="ARBA" id="ARBA00004651"/>
    </source>
</evidence>
<keyword evidence="3 6" id="KW-0812">Transmembrane</keyword>
<dbReference type="InterPro" id="IPR050833">
    <property type="entry name" value="Poly_Biosynth_Transport"/>
</dbReference>
<reference evidence="7 8" key="1">
    <citation type="submission" date="2016-06" db="EMBL/GenBank/DDBJ databases">
        <title>Genome sequence of Porphyrobacter dokdonensis DSW-74.</title>
        <authorList>
            <person name="Kim J.F."/>
            <person name="Song J.Y."/>
        </authorList>
    </citation>
    <scope>NUCLEOTIDE SEQUENCE [LARGE SCALE GENOMIC DNA]</scope>
    <source>
        <strain evidence="7 8">DSW-74</strain>
    </source>
</reference>
<feature type="transmembrane region" description="Helical" evidence="6">
    <location>
        <begin position="445"/>
        <end position="463"/>
    </location>
</feature>
<dbReference type="AlphaFoldDB" id="A0A1A7BHF9"/>
<dbReference type="PANTHER" id="PTHR30250:SF11">
    <property type="entry name" value="O-ANTIGEN TRANSPORTER-RELATED"/>
    <property type="match status" value="1"/>
</dbReference>
<feature type="transmembrane region" description="Helical" evidence="6">
    <location>
        <begin position="169"/>
        <end position="186"/>
    </location>
</feature>
<comment type="caution">
    <text evidence="7">The sequence shown here is derived from an EMBL/GenBank/DDBJ whole genome shotgun (WGS) entry which is preliminary data.</text>
</comment>
<feature type="transmembrane region" description="Helical" evidence="6">
    <location>
        <begin position="97"/>
        <end position="121"/>
    </location>
</feature>
<protein>
    <submittedName>
        <fullName evidence="7">Membrane protein</fullName>
    </submittedName>
</protein>
<dbReference type="PATRIC" id="fig|1300349.4.peg.116"/>
<keyword evidence="4 6" id="KW-1133">Transmembrane helix</keyword>
<evidence type="ECO:0000256" key="3">
    <source>
        <dbReference type="ARBA" id="ARBA00022692"/>
    </source>
</evidence>
<dbReference type="RefSeq" id="WP_068861886.1">
    <property type="nucleotide sequence ID" value="NZ_LZYB01000001.1"/>
</dbReference>
<feature type="transmembrane region" description="Helical" evidence="6">
    <location>
        <begin position="58"/>
        <end position="76"/>
    </location>
</feature>
<feature type="transmembrane region" description="Helical" evidence="6">
    <location>
        <begin position="351"/>
        <end position="373"/>
    </location>
</feature>
<sequence length="514" mass="54348">MSLPPADTAPAPEKGGDDLATLAKGGRTNTMGFVIRLVARIPFLVIATRLYGAEALGRFASALVLIEIVALICSLGEKRGLAQRLSEGAGENRSAEVNLVYDGMLLALGYSAIAALLLLAFPEPMFPNGTNSPYDLWLVATIPAFAVTEILLAAQAYRFDIATTVRTRAIVEPWTISIAAGLFFYLPGTRDAGLALAFITSIYAGLLTALWPFLRTYGLPRDWRPAPRAMLGMSASAFPLVGADAIERGTRLLDIFILGLFAPPQAVGIYYAAQQIASLPQKLKTSFEPILSPVITKNLRIGNMEAIAAQVRQVGFWIIAVQLGIALVLAIPGEAVMGLWGPDYVAGTATLAFLLAAEVVASMAVVSESVLVYIARKRNLAISVGIIALQAGLTVALIMAARNAGFGDGYQAAGAAGALMLALAASSLVKALLLKHLLGAPVSNWRWPLVYAAGAAVVVGYAFTFLPEWIELVVGIPAVLATYALVIWRRGFDEGDKVLFRKNVVPAPDASSPS</sequence>
<accession>A0A1A7BHF9</accession>
<dbReference type="Pfam" id="PF01943">
    <property type="entry name" value="Polysacc_synt"/>
    <property type="match status" value="1"/>
</dbReference>
<evidence type="ECO:0000256" key="5">
    <source>
        <dbReference type="ARBA" id="ARBA00023136"/>
    </source>
</evidence>
<feature type="transmembrane region" description="Helical" evidence="6">
    <location>
        <begin position="412"/>
        <end position="433"/>
    </location>
</feature>